<feature type="domain" description="HTH araC/xylS-type" evidence="5">
    <location>
        <begin position="293"/>
        <end position="391"/>
    </location>
</feature>
<dbReference type="Pfam" id="PF12833">
    <property type="entry name" value="HTH_18"/>
    <property type="match status" value="1"/>
</dbReference>
<feature type="region of interest" description="Disordered" evidence="4">
    <location>
        <begin position="384"/>
        <end position="404"/>
    </location>
</feature>
<organism evidence="6 7">
    <name type="scientific">Rubripirellula tenax</name>
    <dbReference type="NCBI Taxonomy" id="2528015"/>
    <lineage>
        <taxon>Bacteria</taxon>
        <taxon>Pseudomonadati</taxon>
        <taxon>Planctomycetota</taxon>
        <taxon>Planctomycetia</taxon>
        <taxon>Pirellulales</taxon>
        <taxon>Pirellulaceae</taxon>
        <taxon>Rubripirellula</taxon>
    </lineage>
</organism>
<dbReference type="InterPro" id="IPR018060">
    <property type="entry name" value="HTH_AraC"/>
</dbReference>
<keyword evidence="1" id="KW-0805">Transcription regulation</keyword>
<dbReference type="SUPFAM" id="SSF46689">
    <property type="entry name" value="Homeodomain-like"/>
    <property type="match status" value="2"/>
</dbReference>
<dbReference type="Pfam" id="PF22177">
    <property type="entry name" value="PBP1_XylR"/>
    <property type="match status" value="1"/>
</dbReference>
<sequence length="404" mass="45143">MTESMNQKHRPQIALLVEASRAYGRELLRGVAYFARTQVDWSLLHQEMMLDSEIPDWIMSSRIDGVIARVDTHTIKPLKKLNVPIVDVRCNRKFPGVPQVGTDDRSVAEIAFKHLWNRGFRRFAFCGFRFATYSESRLKHFRALVEEAGCPFTHYESAGVPGSSITTIERAGIVDIEPLAKWLCTLERPTGMLVCNDIRGQQVLNACRKASIGVPDDVGVIGVDDDDAICLMCDPPLSSVRPDAEGVGYRAAELLHSLMSGLANETEIENIKPKSVSERLSTKVLAIDDVELAKVCRYIRQHACDGINVGNVIEITSLSRRQLERRFREELGVTPHEQITMTQIARVKQLLSETDMTLEQIAPKAGYSHKESLSAVFKRETGITPGDFRTQQHAASSKLADEKP</sequence>
<dbReference type="Gene3D" id="3.40.50.2300">
    <property type="match status" value="2"/>
</dbReference>
<dbReference type="PROSITE" id="PS01124">
    <property type="entry name" value="HTH_ARAC_FAMILY_2"/>
    <property type="match status" value="1"/>
</dbReference>
<evidence type="ECO:0000256" key="2">
    <source>
        <dbReference type="ARBA" id="ARBA00023125"/>
    </source>
</evidence>
<reference evidence="6 7" key="1">
    <citation type="submission" date="2019-02" db="EMBL/GenBank/DDBJ databases">
        <title>Deep-cultivation of Planctomycetes and their phenomic and genomic characterization uncovers novel biology.</title>
        <authorList>
            <person name="Wiegand S."/>
            <person name="Jogler M."/>
            <person name="Boedeker C."/>
            <person name="Pinto D."/>
            <person name="Vollmers J."/>
            <person name="Rivas-Marin E."/>
            <person name="Kohn T."/>
            <person name="Peeters S.H."/>
            <person name="Heuer A."/>
            <person name="Rast P."/>
            <person name="Oberbeckmann S."/>
            <person name="Bunk B."/>
            <person name="Jeske O."/>
            <person name="Meyerdierks A."/>
            <person name="Storesund J.E."/>
            <person name="Kallscheuer N."/>
            <person name="Luecker S."/>
            <person name="Lage O.M."/>
            <person name="Pohl T."/>
            <person name="Merkel B.J."/>
            <person name="Hornburger P."/>
            <person name="Mueller R.-W."/>
            <person name="Bruemmer F."/>
            <person name="Labrenz M."/>
            <person name="Spormann A.M."/>
            <person name="Op Den Camp H."/>
            <person name="Overmann J."/>
            <person name="Amann R."/>
            <person name="Jetten M.S.M."/>
            <person name="Mascher T."/>
            <person name="Medema M.H."/>
            <person name="Devos D.P."/>
            <person name="Kaster A.-K."/>
            <person name="Ovreas L."/>
            <person name="Rohde M."/>
            <person name="Galperin M.Y."/>
            <person name="Jogler C."/>
        </authorList>
    </citation>
    <scope>NUCLEOTIDE SEQUENCE [LARGE SCALE GENOMIC DNA]</scope>
    <source>
        <strain evidence="6 7">Poly51</strain>
    </source>
</reference>
<dbReference type="CDD" id="cd01543">
    <property type="entry name" value="PBP1_XylR"/>
    <property type="match status" value="1"/>
</dbReference>
<evidence type="ECO:0000313" key="7">
    <source>
        <dbReference type="Proteomes" id="UP000318288"/>
    </source>
</evidence>
<evidence type="ECO:0000256" key="1">
    <source>
        <dbReference type="ARBA" id="ARBA00023015"/>
    </source>
</evidence>
<accession>A0A5C6EFQ0</accession>
<keyword evidence="3" id="KW-0804">Transcription</keyword>
<dbReference type="PANTHER" id="PTHR30146">
    <property type="entry name" value="LACI-RELATED TRANSCRIPTIONAL REPRESSOR"/>
    <property type="match status" value="1"/>
</dbReference>
<dbReference type="InterPro" id="IPR009057">
    <property type="entry name" value="Homeodomain-like_sf"/>
</dbReference>
<keyword evidence="7" id="KW-1185">Reference proteome</keyword>
<dbReference type="Pfam" id="PF13377">
    <property type="entry name" value="Peripla_BP_3"/>
    <property type="match status" value="1"/>
</dbReference>
<dbReference type="AlphaFoldDB" id="A0A5C6EFQ0"/>
<dbReference type="Gene3D" id="1.10.10.60">
    <property type="entry name" value="Homeodomain-like"/>
    <property type="match status" value="1"/>
</dbReference>
<dbReference type="SUPFAM" id="SSF53822">
    <property type="entry name" value="Periplasmic binding protein-like I"/>
    <property type="match status" value="1"/>
</dbReference>
<dbReference type="InterPro" id="IPR046335">
    <property type="entry name" value="LacI/GalR-like_sensor"/>
</dbReference>
<gene>
    <name evidence="6" type="primary">xylR_4</name>
    <name evidence="6" type="ORF">Poly51_54640</name>
</gene>
<proteinExistence type="predicted"/>
<dbReference type="InterPro" id="IPR054031">
    <property type="entry name" value="XylR_PBP1"/>
</dbReference>
<dbReference type="InterPro" id="IPR028082">
    <property type="entry name" value="Peripla_BP_I"/>
</dbReference>
<evidence type="ECO:0000256" key="4">
    <source>
        <dbReference type="SAM" id="MobiDB-lite"/>
    </source>
</evidence>
<dbReference type="EMBL" id="SJPW01000008">
    <property type="protein sequence ID" value="TWU46069.1"/>
    <property type="molecule type" value="Genomic_DNA"/>
</dbReference>
<keyword evidence="2" id="KW-0238">DNA-binding</keyword>
<evidence type="ECO:0000313" key="6">
    <source>
        <dbReference type="EMBL" id="TWU46069.1"/>
    </source>
</evidence>
<evidence type="ECO:0000256" key="3">
    <source>
        <dbReference type="ARBA" id="ARBA00023163"/>
    </source>
</evidence>
<comment type="caution">
    <text evidence="6">The sequence shown here is derived from an EMBL/GenBank/DDBJ whole genome shotgun (WGS) entry which is preliminary data.</text>
</comment>
<name>A0A5C6EFQ0_9BACT</name>
<dbReference type="GO" id="GO:0003700">
    <property type="term" value="F:DNA-binding transcription factor activity"/>
    <property type="evidence" value="ECO:0007669"/>
    <property type="project" value="InterPro"/>
</dbReference>
<dbReference type="SMART" id="SM00342">
    <property type="entry name" value="HTH_ARAC"/>
    <property type="match status" value="1"/>
</dbReference>
<dbReference type="PANTHER" id="PTHR30146:SF24">
    <property type="entry name" value="XYLOSE OPERON REGULATORY PROTEIN"/>
    <property type="match status" value="1"/>
</dbReference>
<evidence type="ECO:0000259" key="5">
    <source>
        <dbReference type="PROSITE" id="PS01124"/>
    </source>
</evidence>
<protein>
    <submittedName>
        <fullName evidence="6">Xylose operon regulatory protein</fullName>
    </submittedName>
</protein>
<dbReference type="Proteomes" id="UP000318288">
    <property type="component" value="Unassembled WGS sequence"/>
</dbReference>
<dbReference type="GO" id="GO:0000976">
    <property type="term" value="F:transcription cis-regulatory region binding"/>
    <property type="evidence" value="ECO:0007669"/>
    <property type="project" value="TreeGrafter"/>
</dbReference>